<dbReference type="InterPro" id="IPR050979">
    <property type="entry name" value="LD-transpeptidase"/>
</dbReference>
<reference evidence="10 11" key="1">
    <citation type="journal article" date="2016" name="Int. J. Syst. Evol. Microbiol.">
        <title>Desulfotomaculum ferrireducens sp. nov., a moderately thermophilic sulfate-reducing and dissimilatory Fe(III)-reducing bacterium isolated from compost.</title>
        <authorList>
            <person name="Yang G."/>
            <person name="Guo J."/>
            <person name="Zhuang L."/>
            <person name="Yuan Y."/>
            <person name="Zhou S."/>
        </authorList>
    </citation>
    <scope>NUCLEOTIDE SEQUENCE [LARGE SCALE GENOMIC DNA]</scope>
    <source>
        <strain evidence="10 11">GSS09</strain>
    </source>
</reference>
<sequence length="305" mass="34389">MSFLICPSEAKAQQNSMIIINKKTNQLGFYQNGNLVKVFPVATGRQRSFTPEGQFRIINKIVNPPYYKQNIPGGSPRNPLGPRWLGLSAPGGPYGIHGNNNPNSIGTYASAGCIRLHNQDILWLYDQVAVGTPVIIVWNDTDLKAGFVDNTPIKVYLNKELLSLDDQYKTFSRDNRPYIPLKLVCKYLNCNLSWDEQANVINLQSQDFMAELRPNSQHASVYGQAISLTEPPLVLEGTTYLTKSTIEELFHIQVDWLPETREFHLTMNISPQVISQEPNSAGSEAQQQNEVMPEMVSRKFYGRKI</sequence>
<dbReference type="CDD" id="cd16913">
    <property type="entry name" value="YkuD_like"/>
    <property type="match status" value="1"/>
</dbReference>
<evidence type="ECO:0000256" key="7">
    <source>
        <dbReference type="ARBA" id="ARBA00023316"/>
    </source>
</evidence>
<organism evidence="10 11">
    <name type="scientific">Desulforamulus ferrireducens</name>
    <dbReference type="NCBI Taxonomy" id="1833852"/>
    <lineage>
        <taxon>Bacteria</taxon>
        <taxon>Bacillati</taxon>
        <taxon>Bacillota</taxon>
        <taxon>Clostridia</taxon>
        <taxon>Eubacteriales</taxon>
        <taxon>Peptococcaceae</taxon>
        <taxon>Desulforamulus</taxon>
    </lineage>
</organism>
<dbReference type="Proteomes" id="UP000189464">
    <property type="component" value="Chromosome"/>
</dbReference>
<dbReference type="GO" id="GO:0008360">
    <property type="term" value="P:regulation of cell shape"/>
    <property type="evidence" value="ECO:0007669"/>
    <property type="project" value="UniProtKB-UniRule"/>
</dbReference>
<dbReference type="PROSITE" id="PS52029">
    <property type="entry name" value="LD_TPASE"/>
    <property type="match status" value="1"/>
</dbReference>
<evidence type="ECO:0000256" key="2">
    <source>
        <dbReference type="ARBA" id="ARBA00005992"/>
    </source>
</evidence>
<evidence type="ECO:0000313" key="11">
    <source>
        <dbReference type="Proteomes" id="UP000189464"/>
    </source>
</evidence>
<dbReference type="PANTHER" id="PTHR30582">
    <property type="entry name" value="L,D-TRANSPEPTIDASE"/>
    <property type="match status" value="1"/>
</dbReference>
<dbReference type="SUPFAM" id="SSF55383">
    <property type="entry name" value="Copper amine oxidase, domain N"/>
    <property type="match status" value="1"/>
</dbReference>
<keyword evidence="7 8" id="KW-0961">Cell wall biogenesis/degradation</keyword>
<evidence type="ECO:0000259" key="9">
    <source>
        <dbReference type="PROSITE" id="PS52029"/>
    </source>
</evidence>
<dbReference type="KEGG" id="dfg:B0537_05975"/>
<keyword evidence="11" id="KW-1185">Reference proteome</keyword>
<evidence type="ECO:0000256" key="5">
    <source>
        <dbReference type="ARBA" id="ARBA00022960"/>
    </source>
</evidence>
<feature type="active site" description="Proton donor/acceptor" evidence="8">
    <location>
        <position position="97"/>
    </location>
</feature>
<dbReference type="RefSeq" id="WP_077713634.1">
    <property type="nucleotide sequence ID" value="NZ_CP019698.1"/>
</dbReference>
<feature type="active site" description="Nucleophile" evidence="8">
    <location>
        <position position="113"/>
    </location>
</feature>
<dbReference type="InterPro" id="IPR012854">
    <property type="entry name" value="Cu_amine_oxidase-like_N"/>
</dbReference>
<dbReference type="InterPro" id="IPR038063">
    <property type="entry name" value="Transpep_catalytic_dom"/>
</dbReference>
<dbReference type="InterPro" id="IPR005490">
    <property type="entry name" value="LD_TPept_cat_dom"/>
</dbReference>
<comment type="similarity">
    <text evidence="2">Belongs to the YkuD family.</text>
</comment>
<evidence type="ECO:0000313" key="10">
    <source>
        <dbReference type="EMBL" id="AQS58672.1"/>
    </source>
</evidence>
<dbReference type="Pfam" id="PF03734">
    <property type="entry name" value="YkuD"/>
    <property type="match status" value="1"/>
</dbReference>
<dbReference type="GO" id="GO:0018104">
    <property type="term" value="P:peptidoglycan-protein cross-linking"/>
    <property type="evidence" value="ECO:0007669"/>
    <property type="project" value="TreeGrafter"/>
</dbReference>
<dbReference type="AlphaFoldDB" id="A0A1S6IVA0"/>
<dbReference type="OrthoDB" id="9787225at2"/>
<dbReference type="GO" id="GO:0016740">
    <property type="term" value="F:transferase activity"/>
    <property type="evidence" value="ECO:0007669"/>
    <property type="project" value="UniProtKB-KW"/>
</dbReference>
<keyword evidence="5 8" id="KW-0133">Cell shape</keyword>
<dbReference type="UniPathway" id="UPA00219"/>
<dbReference type="GO" id="GO:0005576">
    <property type="term" value="C:extracellular region"/>
    <property type="evidence" value="ECO:0007669"/>
    <property type="project" value="TreeGrafter"/>
</dbReference>
<protein>
    <recommendedName>
        <fullName evidence="9">L,D-TPase catalytic domain-containing protein</fullName>
    </recommendedName>
</protein>
<feature type="domain" description="L,D-TPase catalytic" evidence="9">
    <location>
        <begin position="16"/>
        <end position="137"/>
    </location>
</feature>
<dbReference type="FunFam" id="2.40.440.10:FF:000003">
    <property type="entry name" value="L,D-transpeptidase YciB"/>
    <property type="match status" value="1"/>
</dbReference>
<gene>
    <name evidence="10" type="ORF">B0537_05975</name>
</gene>
<keyword evidence="4" id="KW-0378">Hydrolase</keyword>
<evidence type="ECO:0000256" key="1">
    <source>
        <dbReference type="ARBA" id="ARBA00004752"/>
    </source>
</evidence>
<evidence type="ECO:0000256" key="8">
    <source>
        <dbReference type="PROSITE-ProRule" id="PRU01373"/>
    </source>
</evidence>
<name>A0A1S6IVA0_9FIRM</name>
<dbReference type="EMBL" id="CP019698">
    <property type="protein sequence ID" value="AQS58672.1"/>
    <property type="molecule type" value="Genomic_DNA"/>
</dbReference>
<proteinExistence type="inferred from homology"/>
<dbReference type="GO" id="GO:0071555">
    <property type="term" value="P:cell wall organization"/>
    <property type="evidence" value="ECO:0007669"/>
    <property type="project" value="UniProtKB-UniRule"/>
</dbReference>
<keyword evidence="6 8" id="KW-0573">Peptidoglycan synthesis</keyword>
<accession>A0A1S6IVA0</accession>
<dbReference type="InterPro" id="IPR036582">
    <property type="entry name" value="Mao_N_sf"/>
</dbReference>
<dbReference type="Gene3D" id="2.40.440.10">
    <property type="entry name" value="L,D-transpeptidase catalytic domain-like"/>
    <property type="match status" value="1"/>
</dbReference>
<dbReference type="Pfam" id="PF07833">
    <property type="entry name" value="Cu_amine_oxidN1"/>
    <property type="match status" value="1"/>
</dbReference>
<comment type="pathway">
    <text evidence="1 8">Cell wall biogenesis; peptidoglycan biosynthesis.</text>
</comment>
<evidence type="ECO:0000256" key="3">
    <source>
        <dbReference type="ARBA" id="ARBA00022679"/>
    </source>
</evidence>
<dbReference type="Gene3D" id="3.30.457.10">
    <property type="entry name" value="Copper amine oxidase-like, N-terminal domain"/>
    <property type="match status" value="1"/>
</dbReference>
<evidence type="ECO:0000256" key="4">
    <source>
        <dbReference type="ARBA" id="ARBA00022801"/>
    </source>
</evidence>
<dbReference type="PANTHER" id="PTHR30582:SF4">
    <property type="entry name" value="L,D-TRANSPEPTIDASE YQJB-RELATED"/>
    <property type="match status" value="1"/>
</dbReference>
<dbReference type="SUPFAM" id="SSF141523">
    <property type="entry name" value="L,D-transpeptidase catalytic domain-like"/>
    <property type="match status" value="1"/>
</dbReference>
<dbReference type="GO" id="GO:0071972">
    <property type="term" value="F:peptidoglycan L,D-transpeptidase activity"/>
    <property type="evidence" value="ECO:0007669"/>
    <property type="project" value="TreeGrafter"/>
</dbReference>
<keyword evidence="3" id="KW-0808">Transferase</keyword>
<dbReference type="STRING" id="1833852.B0537_05975"/>
<evidence type="ECO:0000256" key="6">
    <source>
        <dbReference type="ARBA" id="ARBA00022984"/>
    </source>
</evidence>